<reference evidence="2 3" key="1">
    <citation type="submission" date="2016-10" db="EMBL/GenBank/DDBJ databases">
        <authorList>
            <person name="de Groot N.N."/>
        </authorList>
    </citation>
    <scope>NUCLEOTIDE SEQUENCE [LARGE SCALE GENOMIC DNA]</scope>
    <source>
        <strain evidence="2 3">DSM 22788</strain>
    </source>
</reference>
<feature type="region of interest" description="Disordered" evidence="1">
    <location>
        <begin position="147"/>
        <end position="169"/>
    </location>
</feature>
<evidence type="ECO:0000256" key="1">
    <source>
        <dbReference type="SAM" id="MobiDB-lite"/>
    </source>
</evidence>
<name>A0A1H1BLP0_9MICO</name>
<evidence type="ECO:0000313" key="3">
    <source>
        <dbReference type="Proteomes" id="UP000182690"/>
    </source>
</evidence>
<organism evidence="2 3">
    <name type="scientific">Leucobacter chromiiresistens</name>
    <dbReference type="NCBI Taxonomy" id="1079994"/>
    <lineage>
        <taxon>Bacteria</taxon>
        <taxon>Bacillati</taxon>
        <taxon>Actinomycetota</taxon>
        <taxon>Actinomycetes</taxon>
        <taxon>Micrococcales</taxon>
        <taxon>Microbacteriaceae</taxon>
        <taxon>Leucobacter</taxon>
    </lineage>
</organism>
<feature type="compositionally biased region" description="Polar residues" evidence="1">
    <location>
        <begin position="147"/>
        <end position="161"/>
    </location>
</feature>
<accession>A0A1H1BLP0</accession>
<sequence length="169" mass="19136">MLQKSDDFCIFEAGTNFKFKVKRETLRDMLTRVTTRTDPTESVSHPEFARPVPIQQGELRFIARDATSNKLQRETLRAIETLFPEMHPNPTKAAAMRSCLRGSGPFIVSTDNRQRLYGVADANALRAMIQGLEPKISRRRELWLQIPTQKKTPTEIATKQSLGGGHTKP</sequence>
<proteinExistence type="predicted"/>
<dbReference type="Proteomes" id="UP000182690">
    <property type="component" value="Unassembled WGS sequence"/>
</dbReference>
<protein>
    <submittedName>
        <fullName evidence="2">Uncharacterized protein</fullName>
    </submittedName>
</protein>
<gene>
    <name evidence="2" type="ORF">SAMN04488565_2906</name>
</gene>
<dbReference type="STRING" id="1079994.SAMN04488565_2906"/>
<dbReference type="AlphaFoldDB" id="A0A1H1BLP0"/>
<dbReference type="EMBL" id="FNKB01000002">
    <property type="protein sequence ID" value="SDQ52858.1"/>
    <property type="molecule type" value="Genomic_DNA"/>
</dbReference>
<evidence type="ECO:0000313" key="2">
    <source>
        <dbReference type="EMBL" id="SDQ52858.1"/>
    </source>
</evidence>